<dbReference type="PROSITE" id="PS00108">
    <property type="entry name" value="PROTEIN_KINASE_ST"/>
    <property type="match status" value="1"/>
</dbReference>
<gene>
    <name evidence="8" type="ORF">ADUPG1_008602</name>
</gene>
<keyword evidence="2" id="KW-0808">Transferase</keyword>
<dbReference type="SMART" id="SM00133">
    <property type="entry name" value="S_TK_X"/>
    <property type="match status" value="1"/>
</dbReference>
<dbReference type="PANTHER" id="PTHR24353">
    <property type="entry name" value="CYCLIC NUCLEOTIDE-DEPENDENT PROTEIN KINASE"/>
    <property type="match status" value="1"/>
</dbReference>
<accession>A0ABQ5KSK5</accession>
<feature type="domain" description="AGC-kinase C-terminal" evidence="7">
    <location>
        <begin position="264"/>
        <end position="334"/>
    </location>
</feature>
<evidence type="ECO:0000256" key="4">
    <source>
        <dbReference type="ARBA" id="ARBA00022777"/>
    </source>
</evidence>
<dbReference type="SUPFAM" id="SSF56112">
    <property type="entry name" value="Protein kinase-like (PK-like)"/>
    <property type="match status" value="1"/>
</dbReference>
<evidence type="ECO:0000259" key="6">
    <source>
        <dbReference type="PROSITE" id="PS50011"/>
    </source>
</evidence>
<comment type="caution">
    <text evidence="8">The sequence shown here is derived from an EMBL/GenBank/DDBJ whole genome shotgun (WGS) entry which is preliminary data.</text>
</comment>
<evidence type="ECO:0000256" key="3">
    <source>
        <dbReference type="ARBA" id="ARBA00022741"/>
    </source>
</evidence>
<keyword evidence="5" id="KW-0067">ATP-binding</keyword>
<evidence type="ECO:0000256" key="1">
    <source>
        <dbReference type="ARBA" id="ARBA00022527"/>
    </source>
</evidence>
<dbReference type="SMART" id="SM00220">
    <property type="entry name" value="S_TKc"/>
    <property type="match status" value="1"/>
</dbReference>
<dbReference type="EMBL" id="BQXS01010990">
    <property type="protein sequence ID" value="GKT35442.1"/>
    <property type="molecule type" value="Genomic_DNA"/>
</dbReference>
<evidence type="ECO:0000256" key="2">
    <source>
        <dbReference type="ARBA" id="ARBA00022679"/>
    </source>
</evidence>
<keyword evidence="1" id="KW-0723">Serine/threonine-protein kinase</keyword>
<evidence type="ECO:0000313" key="8">
    <source>
        <dbReference type="EMBL" id="GKT35442.1"/>
    </source>
</evidence>
<keyword evidence="4 8" id="KW-0418">Kinase</keyword>
<dbReference type="InterPro" id="IPR008271">
    <property type="entry name" value="Ser/Thr_kinase_AS"/>
</dbReference>
<dbReference type="Gene3D" id="3.30.200.20">
    <property type="entry name" value="Phosphorylase Kinase, domain 1"/>
    <property type="match status" value="1"/>
</dbReference>
<keyword evidence="3" id="KW-0547">Nucleotide-binding</keyword>
<evidence type="ECO:0000259" key="7">
    <source>
        <dbReference type="PROSITE" id="PS51285"/>
    </source>
</evidence>
<evidence type="ECO:0000313" key="9">
    <source>
        <dbReference type="Proteomes" id="UP001057375"/>
    </source>
</evidence>
<protein>
    <submittedName>
        <fullName evidence="8">cAMP-dependent protein kinase catalytic subunit PRKX</fullName>
    </submittedName>
</protein>
<dbReference type="InterPro" id="IPR011009">
    <property type="entry name" value="Kinase-like_dom_sf"/>
</dbReference>
<dbReference type="Proteomes" id="UP001057375">
    <property type="component" value="Unassembled WGS sequence"/>
</dbReference>
<sequence>MDSHIRFSELEFIKTIGTGTVGRVRLCRRKKTDEYLALKSVHKKSLIALSQVDHILDELRVLKEVSTHPFVVSLIASYHDKDYVHMLFEFVPGGELFTYLRKAGKFPLEVAKFYAAELATVLEHLHSKRIVYRDLKPENILIDKQGHIKLADYGFAKRIKDQTYTLCGTPEYLAPEIIRGSGHSFAVDWWAFGVLIYEMLAGVPPFYGQTTKQTYEKVLRGKITFPPSWDKTTVSFLKDLLNPNKAERLGSVRASEVLKHPWFKEVEWQWLRVRLVRPPIIPRVKSANDTSNFDEFAEDDSALLIHSLPKSALKGRRCPYSQEKLEKIWREFDM</sequence>
<organism evidence="8 9">
    <name type="scientific">Aduncisulcus paluster</name>
    <dbReference type="NCBI Taxonomy" id="2918883"/>
    <lineage>
        <taxon>Eukaryota</taxon>
        <taxon>Metamonada</taxon>
        <taxon>Carpediemonas-like organisms</taxon>
        <taxon>Aduncisulcus</taxon>
    </lineage>
</organism>
<dbReference type="Gene3D" id="1.10.510.10">
    <property type="entry name" value="Transferase(Phosphotransferase) domain 1"/>
    <property type="match status" value="1"/>
</dbReference>
<evidence type="ECO:0000256" key="5">
    <source>
        <dbReference type="ARBA" id="ARBA00022840"/>
    </source>
</evidence>
<dbReference type="InterPro" id="IPR000719">
    <property type="entry name" value="Prot_kinase_dom"/>
</dbReference>
<dbReference type="InterPro" id="IPR000961">
    <property type="entry name" value="AGC-kinase_C"/>
</dbReference>
<dbReference type="PROSITE" id="PS50011">
    <property type="entry name" value="PROTEIN_KINASE_DOM"/>
    <property type="match status" value="1"/>
</dbReference>
<reference evidence="8" key="1">
    <citation type="submission" date="2022-03" db="EMBL/GenBank/DDBJ databases">
        <title>Draft genome sequence of Aduncisulcus paluster, a free-living microaerophilic Fornicata.</title>
        <authorList>
            <person name="Yuyama I."/>
            <person name="Kume K."/>
            <person name="Tamura T."/>
            <person name="Inagaki Y."/>
            <person name="Hashimoto T."/>
        </authorList>
    </citation>
    <scope>NUCLEOTIDE SEQUENCE</scope>
    <source>
        <strain evidence="8">NY0171</strain>
    </source>
</reference>
<proteinExistence type="predicted"/>
<dbReference type="GO" id="GO:0016301">
    <property type="term" value="F:kinase activity"/>
    <property type="evidence" value="ECO:0007669"/>
    <property type="project" value="UniProtKB-KW"/>
</dbReference>
<dbReference type="PANTHER" id="PTHR24353:SF37">
    <property type="entry name" value="CAMP-DEPENDENT PROTEIN KINASE CATALYTIC SUBUNIT PRKX"/>
    <property type="match status" value="1"/>
</dbReference>
<feature type="domain" description="Protein kinase" evidence="6">
    <location>
        <begin position="10"/>
        <end position="263"/>
    </location>
</feature>
<dbReference type="Pfam" id="PF00069">
    <property type="entry name" value="Pkinase"/>
    <property type="match status" value="1"/>
</dbReference>
<dbReference type="PROSITE" id="PS51285">
    <property type="entry name" value="AGC_KINASE_CTER"/>
    <property type="match status" value="1"/>
</dbReference>
<keyword evidence="9" id="KW-1185">Reference proteome</keyword>
<name>A0ABQ5KSK5_9EUKA</name>